<dbReference type="Gene3D" id="3.40.50.1820">
    <property type="entry name" value="alpha/beta hydrolase"/>
    <property type="match status" value="1"/>
</dbReference>
<evidence type="ECO:0000259" key="1">
    <source>
        <dbReference type="Pfam" id="PF00561"/>
    </source>
</evidence>
<dbReference type="PRINTS" id="PR00111">
    <property type="entry name" value="ABHYDROLASE"/>
</dbReference>
<name>Q1N148_9GAMM</name>
<dbReference type="SUPFAM" id="SSF53474">
    <property type="entry name" value="alpha/beta-Hydrolases"/>
    <property type="match status" value="1"/>
</dbReference>
<keyword evidence="2" id="KW-0808">Transferase</keyword>
<evidence type="ECO:0000313" key="3">
    <source>
        <dbReference type="Proteomes" id="UP000004263"/>
    </source>
</evidence>
<gene>
    <name evidence="2" type="ORF">RED65_11700</name>
</gene>
<protein>
    <submittedName>
        <fullName evidence="2">Predicted Hydrolase or acyltransferase (Alpha/beta hydrolase superfamily) protein</fullName>
    </submittedName>
</protein>
<dbReference type="InterPro" id="IPR000639">
    <property type="entry name" value="Epox_hydrolase-like"/>
</dbReference>
<sequence length="318" mass="36752">MGTATLPYDQLAKKYTNSESQYIEVNGLTIHYRDEGSGPPLLLLHGVASSLHTWDAWTNQLKNKYRVIRIDMPGFGLTGPDSVSDAQTPEYMNRVINGLVDQLGIQRFFLVGSSLGGYFAWNYAAAYPERLYKMALLSPVGYPQDMPFWLGFASFPGLHWITPTMMPRFLVHWTAESAYADEDKLDESVKQRYFDFTQRRGNRESYVQHFLQFRELAHGEDKPQKVKDVLTPTLLMWGAQDDWIPLDVMREFYRDLSYSDYIVYEGVGHLPMEELPLQTARDVDHFFMDELRKVDNHPQETAIKYYDKDLISTQASSN</sequence>
<dbReference type="GO" id="GO:0016746">
    <property type="term" value="F:acyltransferase activity"/>
    <property type="evidence" value="ECO:0007669"/>
    <property type="project" value="UniProtKB-KW"/>
</dbReference>
<dbReference type="PANTHER" id="PTHR46438">
    <property type="entry name" value="ALPHA/BETA-HYDROLASES SUPERFAMILY PROTEIN"/>
    <property type="match status" value="1"/>
</dbReference>
<proteinExistence type="predicted"/>
<dbReference type="GO" id="GO:0016787">
    <property type="term" value="F:hydrolase activity"/>
    <property type="evidence" value="ECO:0007669"/>
    <property type="project" value="UniProtKB-KW"/>
</dbReference>
<dbReference type="Proteomes" id="UP000004263">
    <property type="component" value="Unassembled WGS sequence"/>
</dbReference>
<dbReference type="InterPro" id="IPR029058">
    <property type="entry name" value="AB_hydrolase_fold"/>
</dbReference>
<dbReference type="Pfam" id="PF00561">
    <property type="entry name" value="Abhydrolase_1"/>
    <property type="match status" value="1"/>
</dbReference>
<dbReference type="PRINTS" id="PR00412">
    <property type="entry name" value="EPOXHYDRLASE"/>
</dbReference>
<dbReference type="PANTHER" id="PTHR46438:SF11">
    <property type="entry name" value="LIPASE-RELATED"/>
    <property type="match status" value="1"/>
</dbReference>
<keyword evidence="2" id="KW-0012">Acyltransferase</keyword>
<evidence type="ECO:0000313" key="2">
    <source>
        <dbReference type="EMBL" id="EAT12003.1"/>
    </source>
</evidence>
<reference evidence="2 3" key="1">
    <citation type="submission" date="2006-03" db="EMBL/GenBank/DDBJ databases">
        <authorList>
            <person name="Pinhassi J."/>
            <person name="Pedros-Alio C."/>
            <person name="Ferriera S."/>
            <person name="Johnson J."/>
            <person name="Kravitz S."/>
            <person name="Halpern A."/>
            <person name="Remington K."/>
            <person name="Beeson K."/>
            <person name="Tran B."/>
            <person name="Rogers Y.-H."/>
            <person name="Friedman R."/>
            <person name="Venter J.C."/>
        </authorList>
    </citation>
    <scope>NUCLEOTIDE SEQUENCE [LARGE SCALE GENOMIC DNA]</scope>
    <source>
        <strain evidence="2 3">RED65</strain>
    </source>
</reference>
<dbReference type="RefSeq" id="WP_007017467.1">
    <property type="nucleotide sequence ID" value="NZ_CH724113.1"/>
</dbReference>
<dbReference type="AlphaFoldDB" id="Q1N148"/>
<organism evidence="2 3">
    <name type="scientific">Bermanella marisrubri</name>
    <dbReference type="NCBI Taxonomy" id="207949"/>
    <lineage>
        <taxon>Bacteria</taxon>
        <taxon>Pseudomonadati</taxon>
        <taxon>Pseudomonadota</taxon>
        <taxon>Gammaproteobacteria</taxon>
        <taxon>Oceanospirillales</taxon>
        <taxon>Oceanospirillaceae</taxon>
        <taxon>Bermanella</taxon>
    </lineage>
</organism>
<dbReference type="EMBL" id="AAQH01000011">
    <property type="protein sequence ID" value="EAT12003.1"/>
    <property type="molecule type" value="Genomic_DNA"/>
</dbReference>
<dbReference type="InterPro" id="IPR000073">
    <property type="entry name" value="AB_hydrolase_1"/>
</dbReference>
<dbReference type="ESTHER" id="9gamm-q1n148">
    <property type="family name" value="Epoxide_hydrolase"/>
</dbReference>
<accession>Q1N148</accession>
<keyword evidence="2" id="KW-0378">Hydrolase</keyword>
<feature type="domain" description="AB hydrolase-1" evidence="1">
    <location>
        <begin position="39"/>
        <end position="274"/>
    </location>
</feature>
<keyword evidence="3" id="KW-1185">Reference proteome</keyword>
<dbReference type="STRING" id="207949.RED65_11700"/>
<comment type="caution">
    <text evidence="2">The sequence shown here is derived from an EMBL/GenBank/DDBJ whole genome shotgun (WGS) entry which is preliminary data.</text>
</comment>
<dbReference type="HOGENOM" id="CLU_020336_13_2_6"/>